<feature type="compositionally biased region" description="Polar residues" evidence="2">
    <location>
        <begin position="329"/>
        <end position="338"/>
    </location>
</feature>
<feature type="coiled-coil region" evidence="1">
    <location>
        <begin position="10"/>
        <end position="44"/>
    </location>
</feature>
<protein>
    <submittedName>
        <fullName evidence="3">Uncharacterized protein</fullName>
    </submittedName>
</protein>
<evidence type="ECO:0000256" key="2">
    <source>
        <dbReference type="SAM" id="MobiDB-lite"/>
    </source>
</evidence>
<comment type="caution">
    <text evidence="3">The sequence shown here is derived from an EMBL/GenBank/DDBJ whole genome shotgun (WGS) entry which is preliminary data.</text>
</comment>
<evidence type="ECO:0000313" key="3">
    <source>
        <dbReference type="EMBL" id="KAF7992775.1"/>
    </source>
</evidence>
<keyword evidence="1" id="KW-0175">Coiled coil</keyword>
<feature type="compositionally biased region" description="Basic and acidic residues" evidence="2">
    <location>
        <begin position="352"/>
        <end position="367"/>
    </location>
</feature>
<accession>A0A834XSR9</accession>
<sequence length="500" mass="57849">MAKNTKINLIPQMDQENEEDLNEKQQLIDEIKQLKELISDTEYALSLKEKDNQITDNDDLNKEPNKRQYKVKNWQYIYHHELDKLAGLYCQKSINNEYVFCFDVSSSGNSDSVFAVQFFINDGKGTIGKYIMPSIDTMDLIIAETPIDQLSGIIPFLNNCKRHLDCFANRRKQYNELQKYTLNLKNIKVDADMGFNLITIYFKQVYDKDTDEFVNITVYCSYNNGSARPHMMNIDMSIEKQPTDDKLKNMKSFLKVFKKKSLYDALQDITDTTHDQFFWEPEERGTTNSIDIKTVWTSDETESEESSWSVKKSKKKTKRNKRKVPQDFDTINDSQQENNEPDDLKRTKKIKKTDTKKKQLTTKDKINNKPLRQSLLNFKTKQTESVDKKIPVVEEPMGSDDSTVKNVPITPKKLKTITSTPMPTGLDKLKKNPITMMELSPILSSKSPHKSTKNLKNPTTSVIESKNSKKSPIKTKKSPNKSKELPKKSKIAVPKKKKKF</sequence>
<proteinExistence type="predicted"/>
<feature type="compositionally biased region" description="Basic residues" evidence="2">
    <location>
        <begin position="488"/>
        <end position="500"/>
    </location>
</feature>
<feature type="compositionally biased region" description="Polar residues" evidence="2">
    <location>
        <begin position="454"/>
        <end position="464"/>
    </location>
</feature>
<name>A0A834XSR9_APHGI</name>
<feature type="compositionally biased region" description="Basic residues" evidence="2">
    <location>
        <begin position="468"/>
        <end position="480"/>
    </location>
</feature>
<dbReference type="OrthoDB" id="7698633at2759"/>
<evidence type="ECO:0000313" key="4">
    <source>
        <dbReference type="Proteomes" id="UP000639338"/>
    </source>
</evidence>
<feature type="region of interest" description="Disordered" evidence="2">
    <location>
        <begin position="439"/>
        <end position="500"/>
    </location>
</feature>
<gene>
    <name evidence="3" type="ORF">HCN44_005119</name>
</gene>
<reference evidence="3 4" key="1">
    <citation type="submission" date="2020-08" db="EMBL/GenBank/DDBJ databases">
        <title>Aphidius gifuensis genome sequencing and assembly.</title>
        <authorList>
            <person name="Du Z."/>
        </authorList>
    </citation>
    <scope>NUCLEOTIDE SEQUENCE [LARGE SCALE GENOMIC DNA]</scope>
    <source>
        <strain evidence="3">YNYX2018</strain>
        <tissue evidence="3">Adults</tissue>
    </source>
</reference>
<feature type="compositionally biased region" description="Basic residues" evidence="2">
    <location>
        <begin position="311"/>
        <end position="323"/>
    </location>
</feature>
<organism evidence="3 4">
    <name type="scientific">Aphidius gifuensis</name>
    <name type="common">Parasitoid wasp</name>
    <dbReference type="NCBI Taxonomy" id="684658"/>
    <lineage>
        <taxon>Eukaryota</taxon>
        <taxon>Metazoa</taxon>
        <taxon>Ecdysozoa</taxon>
        <taxon>Arthropoda</taxon>
        <taxon>Hexapoda</taxon>
        <taxon>Insecta</taxon>
        <taxon>Pterygota</taxon>
        <taxon>Neoptera</taxon>
        <taxon>Endopterygota</taxon>
        <taxon>Hymenoptera</taxon>
        <taxon>Apocrita</taxon>
        <taxon>Ichneumonoidea</taxon>
        <taxon>Braconidae</taxon>
        <taxon>Aphidiinae</taxon>
        <taxon>Aphidius</taxon>
    </lineage>
</organism>
<evidence type="ECO:0000256" key="1">
    <source>
        <dbReference type="SAM" id="Coils"/>
    </source>
</evidence>
<feature type="region of interest" description="Disordered" evidence="2">
    <location>
        <begin position="303"/>
        <end position="370"/>
    </location>
</feature>
<keyword evidence="4" id="KW-1185">Reference proteome</keyword>
<dbReference type="AlphaFoldDB" id="A0A834XSR9"/>
<dbReference type="EMBL" id="JACMRX010000003">
    <property type="protein sequence ID" value="KAF7992775.1"/>
    <property type="molecule type" value="Genomic_DNA"/>
</dbReference>
<dbReference type="Proteomes" id="UP000639338">
    <property type="component" value="Unassembled WGS sequence"/>
</dbReference>